<dbReference type="GO" id="GO:0004888">
    <property type="term" value="F:transmembrane signaling receptor activity"/>
    <property type="evidence" value="ECO:0007669"/>
    <property type="project" value="InterPro"/>
</dbReference>
<evidence type="ECO:0000256" key="3">
    <source>
        <dbReference type="ARBA" id="ARBA00022692"/>
    </source>
</evidence>
<name>A0A6J1V0N2_9SAUR</name>
<dbReference type="GO" id="GO:0045059">
    <property type="term" value="P:positive thymic T cell selection"/>
    <property type="evidence" value="ECO:0007669"/>
    <property type="project" value="TreeGrafter"/>
</dbReference>
<dbReference type="AlphaFoldDB" id="A0A6J1V0N2"/>
<keyword evidence="9" id="KW-0325">Glycoprotein</keyword>
<feature type="region of interest" description="Disordered" evidence="11">
    <location>
        <begin position="163"/>
        <end position="185"/>
    </location>
</feature>
<dbReference type="PANTHER" id="PTHR10570:SF8">
    <property type="entry name" value="T-CELL SURFACE GLYCOPROTEIN CD3 GAMMA CHAIN"/>
    <property type="match status" value="1"/>
</dbReference>
<comment type="subcellular location">
    <subcellularLocation>
        <location evidence="1">Membrane</location>
        <topology evidence="1">Single-pass type I membrane protein</topology>
    </subcellularLocation>
</comment>
<dbReference type="Proteomes" id="UP000504612">
    <property type="component" value="Unplaced"/>
</dbReference>
<accession>A0A6J1V0N2</accession>
<evidence type="ECO:0000256" key="10">
    <source>
        <dbReference type="ARBA" id="ARBA00023319"/>
    </source>
</evidence>
<dbReference type="InterPro" id="IPR036179">
    <property type="entry name" value="Ig-like_dom_sf"/>
</dbReference>
<evidence type="ECO:0000256" key="8">
    <source>
        <dbReference type="ARBA" id="ARBA00023170"/>
    </source>
</evidence>
<evidence type="ECO:0000256" key="4">
    <source>
        <dbReference type="ARBA" id="ARBA00022859"/>
    </source>
</evidence>
<evidence type="ECO:0000259" key="13">
    <source>
        <dbReference type="Pfam" id="PF16680"/>
    </source>
</evidence>
<dbReference type="InterPro" id="IPR015484">
    <property type="entry name" value="CD3_esu/gsu/dsu"/>
</dbReference>
<keyword evidence="7" id="KW-1015">Disulfide bond</keyword>
<keyword evidence="4" id="KW-0391">Immunity</keyword>
<evidence type="ECO:0000256" key="9">
    <source>
        <dbReference type="ARBA" id="ARBA00023180"/>
    </source>
</evidence>
<organism evidence="14 15">
    <name type="scientific">Notechis scutatus</name>
    <name type="common">mainland tiger snake</name>
    <dbReference type="NCBI Taxonomy" id="8663"/>
    <lineage>
        <taxon>Eukaryota</taxon>
        <taxon>Metazoa</taxon>
        <taxon>Chordata</taxon>
        <taxon>Craniata</taxon>
        <taxon>Vertebrata</taxon>
        <taxon>Euteleostomi</taxon>
        <taxon>Lepidosauria</taxon>
        <taxon>Squamata</taxon>
        <taxon>Bifurcata</taxon>
        <taxon>Unidentata</taxon>
        <taxon>Episquamata</taxon>
        <taxon>Toxicofera</taxon>
        <taxon>Serpentes</taxon>
        <taxon>Colubroidea</taxon>
        <taxon>Elapidae</taxon>
        <taxon>Hydrophiinae</taxon>
        <taxon>Notechis</taxon>
    </lineage>
</organism>
<dbReference type="InterPro" id="IPR003110">
    <property type="entry name" value="Phos_immunorcpt_sig_ITAM"/>
</dbReference>
<evidence type="ECO:0000313" key="14">
    <source>
        <dbReference type="Proteomes" id="UP000504612"/>
    </source>
</evidence>
<dbReference type="GO" id="GO:0007166">
    <property type="term" value="P:cell surface receptor signaling pathway"/>
    <property type="evidence" value="ECO:0007669"/>
    <property type="project" value="InterPro"/>
</dbReference>
<evidence type="ECO:0000256" key="11">
    <source>
        <dbReference type="SAM" id="MobiDB-lite"/>
    </source>
</evidence>
<feature type="transmembrane region" description="Helical" evidence="12">
    <location>
        <begin position="115"/>
        <end position="137"/>
    </location>
</feature>
<keyword evidence="2" id="KW-0597">Phosphoprotein</keyword>
<keyword evidence="3 12" id="KW-0812">Transmembrane</keyword>
<dbReference type="Gene3D" id="2.60.40.10">
    <property type="entry name" value="Immunoglobulins"/>
    <property type="match status" value="1"/>
</dbReference>
<dbReference type="GO" id="GO:0042105">
    <property type="term" value="C:alpha-beta T cell receptor complex"/>
    <property type="evidence" value="ECO:0007669"/>
    <property type="project" value="TreeGrafter"/>
</dbReference>
<protein>
    <submittedName>
        <fullName evidence="15">T-cell surface glycoprotein CD3 gamma chain isoform X1</fullName>
    </submittedName>
</protein>
<evidence type="ECO:0000256" key="2">
    <source>
        <dbReference type="ARBA" id="ARBA00022553"/>
    </source>
</evidence>
<sequence>MMEMLPLVAARFQGQRICDLSPQPMVGISISGNTASENDITIEQKGKTVYLVCAGGNNETRWKKDGVNLTYQGKELVLAVMDDPRGIYQCLNSDEKNRTLQVFIRVCQYCIHLDFTTILGVSVASLLATVFLAIAVYHIAVEERGQPAQASDKQSLLANDQLYQPLQERNDRPYSHIAIPKPRRR</sequence>
<dbReference type="InterPro" id="IPR032052">
    <property type="entry name" value="Ig_4"/>
</dbReference>
<dbReference type="CTD" id="917"/>
<keyword evidence="8" id="KW-0675">Receptor</keyword>
<dbReference type="RefSeq" id="XP_026536807.1">
    <property type="nucleotide sequence ID" value="XM_026681022.1"/>
</dbReference>
<evidence type="ECO:0000256" key="6">
    <source>
        <dbReference type="ARBA" id="ARBA00023136"/>
    </source>
</evidence>
<dbReference type="GeneID" id="113420886"/>
<keyword evidence="14" id="KW-1185">Reference proteome</keyword>
<dbReference type="PANTHER" id="PTHR10570">
    <property type="entry name" value="T-CELL SURFACE GLYCOPROTEIN CD3 GAMMA CHAIN / DELTA CHAIN"/>
    <property type="match status" value="1"/>
</dbReference>
<evidence type="ECO:0000256" key="7">
    <source>
        <dbReference type="ARBA" id="ARBA00023157"/>
    </source>
</evidence>
<dbReference type="SUPFAM" id="SSF48726">
    <property type="entry name" value="Immunoglobulin"/>
    <property type="match status" value="1"/>
</dbReference>
<dbReference type="PROSITE" id="PS51055">
    <property type="entry name" value="ITAM_1"/>
    <property type="match status" value="1"/>
</dbReference>
<evidence type="ECO:0000256" key="5">
    <source>
        <dbReference type="ARBA" id="ARBA00022989"/>
    </source>
</evidence>
<evidence type="ECO:0000313" key="15">
    <source>
        <dbReference type="RefSeq" id="XP_026536807.1"/>
    </source>
</evidence>
<keyword evidence="6 12" id="KW-0472">Membrane</keyword>
<dbReference type="InterPro" id="IPR013783">
    <property type="entry name" value="Ig-like_fold"/>
</dbReference>
<feature type="domain" description="CD3 gamma/delta subunit Ig-like" evidence="13">
    <location>
        <begin position="47"/>
        <end position="113"/>
    </location>
</feature>
<gene>
    <name evidence="15" type="primary">CD3G</name>
</gene>
<evidence type="ECO:0000256" key="1">
    <source>
        <dbReference type="ARBA" id="ARBA00004479"/>
    </source>
</evidence>
<keyword evidence="5 12" id="KW-1133">Transmembrane helix</keyword>
<reference evidence="15" key="1">
    <citation type="submission" date="2025-08" db="UniProtKB">
        <authorList>
            <consortium name="RefSeq"/>
        </authorList>
    </citation>
    <scope>IDENTIFICATION</scope>
</reference>
<evidence type="ECO:0000256" key="12">
    <source>
        <dbReference type="SAM" id="Phobius"/>
    </source>
</evidence>
<keyword evidence="10" id="KW-0393">Immunoglobulin domain</keyword>
<dbReference type="Pfam" id="PF16680">
    <property type="entry name" value="Ig_4"/>
    <property type="match status" value="1"/>
</dbReference>
<dbReference type="KEGG" id="nss:113420886"/>
<proteinExistence type="predicted"/>
<dbReference type="Pfam" id="PF02189">
    <property type="entry name" value="ITAM"/>
    <property type="match status" value="1"/>
</dbReference>
<dbReference type="GO" id="GO:0009897">
    <property type="term" value="C:external side of plasma membrane"/>
    <property type="evidence" value="ECO:0007669"/>
    <property type="project" value="TreeGrafter"/>
</dbReference>